<accession>A0A1X7VPH2</accession>
<organism evidence="8">
    <name type="scientific">Amphimedon queenslandica</name>
    <name type="common">Sponge</name>
    <dbReference type="NCBI Taxonomy" id="400682"/>
    <lineage>
        <taxon>Eukaryota</taxon>
        <taxon>Metazoa</taxon>
        <taxon>Porifera</taxon>
        <taxon>Demospongiae</taxon>
        <taxon>Heteroscleromorpha</taxon>
        <taxon>Haplosclerida</taxon>
        <taxon>Niphatidae</taxon>
        <taxon>Amphimedon</taxon>
    </lineage>
</organism>
<dbReference type="GO" id="GO:0004930">
    <property type="term" value="F:G protein-coupled receptor activity"/>
    <property type="evidence" value="ECO:0007669"/>
    <property type="project" value="TreeGrafter"/>
</dbReference>
<dbReference type="GO" id="GO:0007166">
    <property type="term" value="P:cell surface receptor signaling pathway"/>
    <property type="evidence" value="ECO:0007669"/>
    <property type="project" value="InterPro"/>
</dbReference>
<feature type="transmembrane region" description="Helical" evidence="6">
    <location>
        <begin position="108"/>
        <end position="130"/>
    </location>
</feature>
<reference evidence="8" key="1">
    <citation type="submission" date="2017-05" db="UniProtKB">
        <authorList>
            <consortium name="EnsemblMetazoa"/>
        </authorList>
    </citation>
    <scope>IDENTIFICATION</scope>
</reference>
<evidence type="ECO:0000256" key="4">
    <source>
        <dbReference type="ARBA" id="ARBA00023136"/>
    </source>
</evidence>
<feature type="transmembrane region" description="Helical" evidence="6">
    <location>
        <begin position="238"/>
        <end position="259"/>
    </location>
</feature>
<feature type="transmembrane region" description="Helical" evidence="6">
    <location>
        <begin position="65"/>
        <end position="88"/>
    </location>
</feature>
<feature type="transmembrane region" description="Helical" evidence="6">
    <location>
        <begin position="29"/>
        <end position="53"/>
    </location>
</feature>
<dbReference type="EnsemblMetazoa" id="Aqu2.1.41789_001">
    <property type="protein sequence ID" value="Aqu2.1.41789_001"/>
    <property type="gene ID" value="Aqu2.1.41789"/>
</dbReference>
<feature type="region of interest" description="Disordered" evidence="5">
    <location>
        <begin position="322"/>
        <end position="360"/>
    </location>
</feature>
<protein>
    <recommendedName>
        <fullName evidence="7">G-protein coupled receptors family 2 profile 2 domain-containing protein</fullName>
    </recommendedName>
</protein>
<dbReference type="InterPro" id="IPR017981">
    <property type="entry name" value="GPCR_2-like_7TM"/>
</dbReference>
<dbReference type="PANTHER" id="PTHR23112:SF0">
    <property type="entry name" value="TRANSMEMBRANE PROTEIN 116"/>
    <property type="match status" value="1"/>
</dbReference>
<evidence type="ECO:0000313" key="8">
    <source>
        <dbReference type="EnsemblMetazoa" id="Aqu2.1.41789_001"/>
    </source>
</evidence>
<feature type="transmembrane region" description="Helical" evidence="6">
    <location>
        <begin position="193"/>
        <end position="217"/>
    </location>
</feature>
<dbReference type="GO" id="GO:0005886">
    <property type="term" value="C:plasma membrane"/>
    <property type="evidence" value="ECO:0007669"/>
    <property type="project" value="TreeGrafter"/>
</dbReference>
<evidence type="ECO:0000256" key="2">
    <source>
        <dbReference type="ARBA" id="ARBA00022692"/>
    </source>
</evidence>
<name>A0A1X7VPH2_AMPQE</name>
<evidence type="ECO:0000256" key="1">
    <source>
        <dbReference type="ARBA" id="ARBA00004141"/>
    </source>
</evidence>
<feature type="compositionally biased region" description="Basic and acidic residues" evidence="5">
    <location>
        <begin position="348"/>
        <end position="360"/>
    </location>
</feature>
<dbReference type="GO" id="GO:0007189">
    <property type="term" value="P:adenylate cyclase-activating G protein-coupled receptor signaling pathway"/>
    <property type="evidence" value="ECO:0007669"/>
    <property type="project" value="TreeGrafter"/>
</dbReference>
<dbReference type="InParanoid" id="A0A1X7VPH2"/>
<evidence type="ECO:0000259" key="7">
    <source>
        <dbReference type="PROSITE" id="PS50261"/>
    </source>
</evidence>
<feature type="transmembrane region" description="Helical" evidence="6">
    <location>
        <begin position="142"/>
        <end position="160"/>
    </location>
</feature>
<keyword evidence="2 6" id="KW-0812">Transmembrane</keyword>
<dbReference type="PROSITE" id="PS50261">
    <property type="entry name" value="G_PROTEIN_RECEP_F2_4"/>
    <property type="match status" value="1"/>
</dbReference>
<proteinExistence type="predicted"/>
<evidence type="ECO:0000256" key="3">
    <source>
        <dbReference type="ARBA" id="ARBA00022989"/>
    </source>
</evidence>
<feature type="compositionally biased region" description="Polar residues" evidence="5">
    <location>
        <begin position="338"/>
        <end position="347"/>
    </location>
</feature>
<keyword evidence="3 6" id="KW-1133">Transmembrane helix</keyword>
<keyword evidence="4 6" id="KW-0472">Membrane</keyword>
<feature type="transmembrane region" description="Helical" evidence="6">
    <location>
        <begin position="271"/>
        <end position="298"/>
    </location>
</feature>
<sequence>MLMGLDLLGDTYFNGSYCNDSIKGELAHLLLVFCISGAVCAFLCFLTIIVMIFCRLFTLLTHRLIIYMLLGIFFYSFIVAAQCMNYWLNIWKGEHAVVCIVESYFTEYACWVMLLSVLMVTLHLTVMVLFPKFHIKMGRLEPFYILFPWLFPLLVAWIPFVHNNYGISGSWCWIRLYNNNCSLNKEGMIEMYAVLYGELFVGLILNNIALIIIFVTLCKRVYCNTTCPNYRKTLKQTLPLVIYPISYQLFTWFAIANRLNQALNKGSGGTWLFYMHAFFGASGGFFAPLLSLLYILFLRKTIKDNIRKWHCLKCFFGPKTESEATDTSRLINPDQPERASSTNTNQPRESEIEREYEIIN</sequence>
<evidence type="ECO:0000256" key="5">
    <source>
        <dbReference type="SAM" id="MobiDB-lite"/>
    </source>
</evidence>
<comment type="subcellular location">
    <subcellularLocation>
        <location evidence="1">Membrane</location>
        <topology evidence="1">Multi-pass membrane protein</topology>
    </subcellularLocation>
</comment>
<dbReference type="AlphaFoldDB" id="A0A1X7VPH2"/>
<dbReference type="PANTHER" id="PTHR23112">
    <property type="entry name" value="G PROTEIN-COUPLED RECEPTOR 157-RELATED"/>
    <property type="match status" value="1"/>
</dbReference>
<feature type="domain" description="G-protein coupled receptors family 2 profile 2" evidence="7">
    <location>
        <begin position="29"/>
        <end position="295"/>
    </location>
</feature>
<evidence type="ECO:0000256" key="6">
    <source>
        <dbReference type="SAM" id="Phobius"/>
    </source>
</evidence>
<dbReference type="SUPFAM" id="SSF81321">
    <property type="entry name" value="Family A G protein-coupled receptor-like"/>
    <property type="match status" value="1"/>
</dbReference>
<dbReference type="STRING" id="400682.A0A1X7VPH2"/>